<gene>
    <name evidence="2" type="ORF">TRFO_10645</name>
</gene>
<feature type="compositionally biased region" description="Polar residues" evidence="1">
    <location>
        <begin position="857"/>
        <end position="868"/>
    </location>
</feature>
<sequence length="1126" mass="129482">MRGVSPILGASDTKEIRIISNADACARIIMEQDSLFIRRKPPPLCQVKLKPKLSFSVLHAISKIVFLYKIKNVRSIFISPADLSSIFIETDKIDTVGEILRKIPFLFDKKIDLILKSDPHDMKRFFCNPMRCIFLHPGYFVRISDQLYKNEIAQIVDIDYFTGNVLVKIIPHIDYENLFKLKMSTQTALNLYFEKKNMNNPIPKNPFKPNTFRTTPGKIKVSWAKNGAVDVLQWDGGNYLGEFRYIVFKFQQILVNSKIFDKEIDIFLRNPAPFERKNPLFHPQFVRQNIASKNLSDIEIDILKPDQNPEIIKIAPIERQQASMGFHRMASTETPFVDLRTDDFHGEEFYNDSDSMPECFDYSDYDVEEISKIQFLKSITKPNVSGSENNKPKNDIQQLKAKEKETKAKQTKKNTESNTTPKRSKTKKSQEKENITSESSFSDIEISKTIVRKTAYPQNVENKQSKEIPKSGPASNQKSNSNNIPSIQKPTQNTIVIGPKSIPNNIKKGMTVYVNPSILQNIPCKIDDFDGVTVKATVEAPIHQIMQANKNPATLPKLPQPQNQQQQNQTQQIHQAKTETNEKKVYKDVCTDFSQILANFGVNTTPVDIYTEEEKHTWQIFNSTRIFDVVSTENNVIAAITHKKFPKIKCITLDNTEIETCAGTIQFKQLRDDNTCKDKYNAKICSEDFVISSIPPYIRGYARRVCHQYVLIEKTPIKSKFNRSNVLWIKASDTVLSPETRQNDDKPPEPPQHSIIPSTSSNNQENAPKPKGYQLPITLKTKKTDFIERLNQGKTENPPSNKNVSNPPQPQEQPQSKAPTKTAPTSLENMPSTHHITKTHEVNNKSKENENIEAKISRQSNCDNISSKSGKRDTNYEKDYRDLGQNRRHDIDYDYEKEHYDREHRQSSRHHHHHDRDRDSYKSRERDRYDRDFDHDPEFDRRSTRDYDRHPERGKSHVRGGQSRGRGSSYRRGFSRGRPAQGSSNENSQPIDSLPLEKYPDAKPLKVPTTHPEFQNWMQSENLVKLKSTSDNVEYTIGRVKDDKLSIQESGDTSFGKSFDVKFTDIEPIKPGLKSNAMAISNGYYISGKIKEIRNDGSFVMKSKVKNKKYLRLLPSNTQLVKMFQW</sequence>
<protein>
    <submittedName>
        <fullName evidence="2">Uncharacterized protein</fullName>
    </submittedName>
</protein>
<feature type="compositionally biased region" description="Basic and acidic residues" evidence="1">
    <location>
        <begin position="870"/>
        <end position="906"/>
    </location>
</feature>
<feature type="compositionally biased region" description="Low complexity" evidence="1">
    <location>
        <begin position="797"/>
        <end position="806"/>
    </location>
</feature>
<feature type="compositionally biased region" description="Basic and acidic residues" evidence="1">
    <location>
        <begin position="838"/>
        <end position="856"/>
    </location>
</feature>
<feature type="compositionally biased region" description="Polar residues" evidence="1">
    <location>
        <begin position="755"/>
        <end position="766"/>
    </location>
</feature>
<reference evidence="2" key="1">
    <citation type="submission" date="2016-10" db="EMBL/GenBank/DDBJ databases">
        <authorList>
            <person name="Benchimol M."/>
            <person name="Almeida L.G."/>
            <person name="Vasconcelos A.T."/>
            <person name="Perreira-Neves A."/>
            <person name="Rosa I.A."/>
            <person name="Tasca T."/>
            <person name="Bogo M.R."/>
            <person name="de Souza W."/>
        </authorList>
    </citation>
    <scope>NUCLEOTIDE SEQUENCE [LARGE SCALE GENOMIC DNA]</scope>
    <source>
        <strain evidence="2">K</strain>
    </source>
</reference>
<feature type="compositionally biased region" description="Basic and acidic residues" evidence="1">
    <location>
        <begin position="916"/>
        <end position="955"/>
    </location>
</feature>
<dbReference type="InterPro" id="IPR041973">
    <property type="entry name" value="KOW_Spt5_1"/>
</dbReference>
<dbReference type="CDD" id="cd06081">
    <property type="entry name" value="KOW_Spt5_1"/>
    <property type="match status" value="1"/>
</dbReference>
<organism evidence="2 3">
    <name type="scientific">Tritrichomonas foetus</name>
    <dbReference type="NCBI Taxonomy" id="1144522"/>
    <lineage>
        <taxon>Eukaryota</taxon>
        <taxon>Metamonada</taxon>
        <taxon>Parabasalia</taxon>
        <taxon>Tritrichomonadida</taxon>
        <taxon>Tritrichomonadidae</taxon>
        <taxon>Tritrichomonas</taxon>
    </lineage>
</organism>
<accession>A0A1J4J7G6</accession>
<feature type="compositionally biased region" description="Low complexity" evidence="1">
    <location>
        <begin position="959"/>
        <end position="978"/>
    </location>
</feature>
<feature type="compositionally biased region" description="Low complexity" evidence="1">
    <location>
        <begin position="560"/>
        <end position="572"/>
    </location>
</feature>
<feature type="region of interest" description="Disordered" evidence="1">
    <location>
        <begin position="737"/>
        <end position="778"/>
    </location>
</feature>
<feature type="compositionally biased region" description="Polar residues" evidence="1">
    <location>
        <begin position="473"/>
        <end position="495"/>
    </location>
</feature>
<dbReference type="Proteomes" id="UP000179807">
    <property type="component" value="Unassembled WGS sequence"/>
</dbReference>
<dbReference type="GeneID" id="94830284"/>
<proteinExistence type="predicted"/>
<dbReference type="EMBL" id="MLAK01001260">
    <property type="protein sequence ID" value="OHS95162.1"/>
    <property type="molecule type" value="Genomic_DNA"/>
</dbReference>
<feature type="compositionally biased region" description="Basic and acidic residues" evidence="1">
    <location>
        <begin position="390"/>
        <end position="408"/>
    </location>
</feature>
<feature type="compositionally biased region" description="Polar residues" evidence="1">
    <location>
        <begin position="981"/>
        <end position="991"/>
    </location>
</feature>
<feature type="region of interest" description="Disordered" evidence="1">
    <location>
        <begin position="382"/>
        <end position="440"/>
    </location>
</feature>
<feature type="region of interest" description="Disordered" evidence="1">
    <location>
        <begin position="552"/>
        <end position="577"/>
    </location>
</feature>
<feature type="compositionally biased region" description="Polar residues" evidence="1">
    <location>
        <begin position="816"/>
        <end position="834"/>
    </location>
</feature>
<feature type="region of interest" description="Disordered" evidence="1">
    <location>
        <begin position="791"/>
        <end position="1005"/>
    </location>
</feature>
<evidence type="ECO:0000313" key="2">
    <source>
        <dbReference type="EMBL" id="OHS95162.1"/>
    </source>
</evidence>
<keyword evidence="3" id="KW-1185">Reference proteome</keyword>
<dbReference type="RefSeq" id="XP_068348299.1">
    <property type="nucleotide sequence ID" value="XM_068495580.1"/>
</dbReference>
<dbReference type="VEuPathDB" id="TrichDB:TRFO_10645"/>
<evidence type="ECO:0000256" key="1">
    <source>
        <dbReference type="SAM" id="MobiDB-lite"/>
    </source>
</evidence>
<evidence type="ECO:0000313" key="3">
    <source>
        <dbReference type="Proteomes" id="UP000179807"/>
    </source>
</evidence>
<name>A0A1J4J7G6_9EUKA</name>
<feature type="region of interest" description="Disordered" evidence="1">
    <location>
        <begin position="455"/>
        <end position="496"/>
    </location>
</feature>
<comment type="caution">
    <text evidence="2">The sequence shown here is derived from an EMBL/GenBank/DDBJ whole genome shotgun (WGS) entry which is preliminary data.</text>
</comment>
<dbReference type="AlphaFoldDB" id="A0A1J4J7G6"/>